<accession>A0ABR9JWG8</accession>
<evidence type="ECO:0000313" key="6">
    <source>
        <dbReference type="Proteomes" id="UP000627838"/>
    </source>
</evidence>
<dbReference type="CDD" id="cd13530">
    <property type="entry name" value="PBP2_peptides_like"/>
    <property type="match status" value="1"/>
</dbReference>
<gene>
    <name evidence="5" type="ORF">H4W34_004554</name>
</gene>
<keyword evidence="1 2" id="KW-0732">Signal</keyword>
<keyword evidence="6" id="KW-1185">Reference proteome</keyword>
<evidence type="ECO:0000256" key="1">
    <source>
        <dbReference type="ARBA" id="ARBA00022729"/>
    </source>
</evidence>
<dbReference type="SMART" id="SM00062">
    <property type="entry name" value="PBPb"/>
    <property type="match status" value="1"/>
</dbReference>
<feature type="domain" description="Ionotropic glutamate receptor C-terminal" evidence="4">
    <location>
        <begin position="48"/>
        <end position="276"/>
    </location>
</feature>
<evidence type="ECO:0000256" key="2">
    <source>
        <dbReference type="SAM" id="SignalP"/>
    </source>
</evidence>
<dbReference type="Proteomes" id="UP000627838">
    <property type="component" value="Unassembled WGS sequence"/>
</dbReference>
<dbReference type="Gene3D" id="3.40.190.10">
    <property type="entry name" value="Periplasmic binding protein-like II"/>
    <property type="match status" value="2"/>
</dbReference>
<protein>
    <submittedName>
        <fullName evidence="5">Polar amino acid transport system substrate-binding protein</fullName>
    </submittedName>
</protein>
<evidence type="ECO:0000259" key="4">
    <source>
        <dbReference type="SMART" id="SM00079"/>
    </source>
</evidence>
<dbReference type="PANTHER" id="PTHR35936:SF38">
    <property type="entry name" value="GLUTAMINE-BINDING PERIPLASMIC PROTEIN"/>
    <property type="match status" value="1"/>
</dbReference>
<dbReference type="PANTHER" id="PTHR35936">
    <property type="entry name" value="MEMBRANE-BOUND LYTIC MUREIN TRANSGLYCOSYLASE F"/>
    <property type="match status" value="1"/>
</dbReference>
<dbReference type="SUPFAM" id="SSF53850">
    <property type="entry name" value="Periplasmic binding protein-like II"/>
    <property type="match status" value="1"/>
</dbReference>
<reference evidence="5 6" key="1">
    <citation type="submission" date="2020-10" db="EMBL/GenBank/DDBJ databases">
        <title>Sequencing the genomes of 1000 actinobacteria strains.</title>
        <authorList>
            <person name="Klenk H.-P."/>
        </authorList>
    </citation>
    <scope>NUCLEOTIDE SEQUENCE [LARGE SCALE GENOMIC DNA]</scope>
    <source>
        <strain evidence="5 6">DSM 46744</strain>
    </source>
</reference>
<dbReference type="InterPro" id="IPR001320">
    <property type="entry name" value="Iontro_rcpt_C"/>
</dbReference>
<proteinExistence type="predicted"/>
<dbReference type="InterPro" id="IPR001638">
    <property type="entry name" value="Solute-binding_3/MltF_N"/>
</dbReference>
<comment type="caution">
    <text evidence="5">The sequence shown here is derived from an EMBL/GenBank/DDBJ whole genome shotgun (WGS) entry which is preliminary data.</text>
</comment>
<dbReference type="PROSITE" id="PS51257">
    <property type="entry name" value="PROKAR_LIPOPROTEIN"/>
    <property type="match status" value="1"/>
</dbReference>
<name>A0ABR9JWG8_9ACTN</name>
<dbReference type="RefSeq" id="WP_318784270.1">
    <property type="nucleotide sequence ID" value="NZ_JADBDZ010000001.1"/>
</dbReference>
<feature type="signal peptide" evidence="2">
    <location>
        <begin position="1"/>
        <end position="23"/>
    </location>
</feature>
<feature type="chain" id="PRO_5046075451" evidence="2">
    <location>
        <begin position="24"/>
        <end position="284"/>
    </location>
</feature>
<feature type="domain" description="Solute-binding protein family 3/N-terminal" evidence="3">
    <location>
        <begin position="48"/>
        <end position="277"/>
    </location>
</feature>
<dbReference type="EMBL" id="JADBDZ010000001">
    <property type="protein sequence ID" value="MBE1534721.1"/>
    <property type="molecule type" value="Genomic_DNA"/>
</dbReference>
<dbReference type="SMART" id="SM00079">
    <property type="entry name" value="PBPe"/>
    <property type="match status" value="1"/>
</dbReference>
<sequence>MSRRYLPLLTGLAALVLAGTACAPEETSTAEAPASCAKEDLNLETAGKLTVATDKPAFEPWFSGDDPSNGKGFESAVTYAVAEEMGFAENEVAWTVQPFDSAYAPGPKKFDFDVNQISVTPERAKAVTFSDGYYTVRQAVVTLGDSEYAGATTMAALKDASIAVQVGTTSLQAVKEQIDPGEQPKVFNTQIDAVNALKNEQVDLLVVDLPTAFYVTAAQIDGAKIVGQLPHRNGDTEHFGLLLERGNPLVSCLNEAIGALKSSGELQRLEDKWLAAEGDAPLLK</sequence>
<evidence type="ECO:0000259" key="3">
    <source>
        <dbReference type="SMART" id="SM00062"/>
    </source>
</evidence>
<organism evidence="5 6">
    <name type="scientific">Actinomadura algeriensis</name>
    <dbReference type="NCBI Taxonomy" id="1679523"/>
    <lineage>
        <taxon>Bacteria</taxon>
        <taxon>Bacillati</taxon>
        <taxon>Actinomycetota</taxon>
        <taxon>Actinomycetes</taxon>
        <taxon>Streptosporangiales</taxon>
        <taxon>Thermomonosporaceae</taxon>
        <taxon>Actinomadura</taxon>
    </lineage>
</organism>
<dbReference type="Pfam" id="PF00497">
    <property type="entry name" value="SBP_bac_3"/>
    <property type="match status" value="1"/>
</dbReference>
<evidence type="ECO:0000313" key="5">
    <source>
        <dbReference type="EMBL" id="MBE1534721.1"/>
    </source>
</evidence>